<dbReference type="Pfam" id="PF01381">
    <property type="entry name" value="HTH_3"/>
    <property type="match status" value="1"/>
</dbReference>
<comment type="caution">
    <text evidence="2">The sequence shown here is derived from an EMBL/GenBank/DDBJ whole genome shotgun (WGS) entry which is preliminary data.</text>
</comment>
<evidence type="ECO:0000259" key="1">
    <source>
        <dbReference type="PROSITE" id="PS50943"/>
    </source>
</evidence>
<gene>
    <name evidence="2" type="ORF">ENM78_00215</name>
</gene>
<sequence>MCGAPIIKEAYKIRIESSTLTVCKKCYSRASTAPGSSEILSVQAPGGSRPKAAAKYKTKRQGERYRVERDVVDDYPTLVRRAREKLGLTTAELAVRVREKETVIKRIESGKLRPTLDLAKRLEKALGIKLIEQVSSEEKPSTIGESGKPELTLGDLANIVIRDRGES</sequence>
<dbReference type="PROSITE" id="PS50943">
    <property type="entry name" value="HTH_CROC1"/>
    <property type="match status" value="1"/>
</dbReference>
<dbReference type="AlphaFoldDB" id="A0A7J3ZKA6"/>
<reference evidence="2" key="1">
    <citation type="journal article" date="2020" name="mSystems">
        <title>Genome- and Community-Level Interaction Insights into Carbon Utilization and Element Cycling Functions of Hydrothermarchaeota in Hydrothermal Sediment.</title>
        <authorList>
            <person name="Zhou Z."/>
            <person name="Liu Y."/>
            <person name="Xu W."/>
            <person name="Pan J."/>
            <person name="Luo Z.H."/>
            <person name="Li M."/>
        </authorList>
    </citation>
    <scope>NUCLEOTIDE SEQUENCE [LARGE SCALE GENOMIC DNA]</scope>
    <source>
        <strain evidence="2">SpSt-1116</strain>
    </source>
</reference>
<dbReference type="EMBL" id="DRZC01000005">
    <property type="protein sequence ID" value="HHQ79880.1"/>
    <property type="molecule type" value="Genomic_DNA"/>
</dbReference>
<dbReference type="NCBIfam" id="TIGR00270">
    <property type="entry name" value="multiprotein bridging factor aMBF1"/>
    <property type="match status" value="1"/>
</dbReference>
<dbReference type="InterPro" id="IPR010982">
    <property type="entry name" value="Lambda_DNA-bd_dom_sf"/>
</dbReference>
<protein>
    <submittedName>
        <fullName evidence="2">TIGR00270 family protein</fullName>
    </submittedName>
</protein>
<proteinExistence type="predicted"/>
<organism evidence="2">
    <name type="scientific">Fervidicoccus fontis</name>
    <dbReference type="NCBI Taxonomy" id="683846"/>
    <lineage>
        <taxon>Archaea</taxon>
        <taxon>Thermoproteota</taxon>
        <taxon>Thermoprotei</taxon>
        <taxon>Fervidicoccales</taxon>
        <taxon>Fervidicoccaceae</taxon>
        <taxon>Fervidicoccus</taxon>
    </lineage>
</organism>
<dbReference type="SMART" id="SM00530">
    <property type="entry name" value="HTH_XRE"/>
    <property type="match status" value="1"/>
</dbReference>
<evidence type="ECO:0000313" key="2">
    <source>
        <dbReference type="EMBL" id="HHQ79880.1"/>
    </source>
</evidence>
<dbReference type="Gene3D" id="1.10.260.40">
    <property type="entry name" value="lambda repressor-like DNA-binding domains"/>
    <property type="match status" value="1"/>
</dbReference>
<feature type="domain" description="HTH cro/C1-type" evidence="1">
    <location>
        <begin position="79"/>
        <end position="133"/>
    </location>
</feature>
<name>A0A7J3ZKA6_9CREN</name>
<dbReference type="SUPFAM" id="SSF47413">
    <property type="entry name" value="lambda repressor-like DNA-binding domains"/>
    <property type="match status" value="1"/>
</dbReference>
<dbReference type="InterPro" id="IPR004451">
    <property type="entry name" value="MJ0586"/>
</dbReference>
<dbReference type="GO" id="GO:0003677">
    <property type="term" value="F:DNA binding"/>
    <property type="evidence" value="ECO:0007669"/>
    <property type="project" value="InterPro"/>
</dbReference>
<dbReference type="InterPro" id="IPR001387">
    <property type="entry name" value="Cro/C1-type_HTH"/>
</dbReference>
<dbReference type="CDD" id="cd00093">
    <property type="entry name" value="HTH_XRE"/>
    <property type="match status" value="1"/>
</dbReference>
<accession>A0A7J3ZKA6</accession>